<comment type="caution">
    <text evidence="1">The sequence shown here is derived from an EMBL/GenBank/DDBJ whole genome shotgun (WGS) entry which is preliminary data.</text>
</comment>
<dbReference type="Proteomes" id="UP000324222">
    <property type="component" value="Unassembled WGS sequence"/>
</dbReference>
<proteinExistence type="predicted"/>
<protein>
    <submittedName>
        <fullName evidence="1">Uncharacterized protein</fullName>
    </submittedName>
</protein>
<gene>
    <name evidence="1" type="ORF">E2C01_020152</name>
</gene>
<accession>A0A5B7E0R6</accession>
<reference evidence="1 2" key="1">
    <citation type="submission" date="2019-05" db="EMBL/GenBank/DDBJ databases">
        <title>Another draft genome of Portunus trituberculatus and its Hox gene families provides insights of decapod evolution.</title>
        <authorList>
            <person name="Jeong J.-H."/>
            <person name="Song I."/>
            <person name="Kim S."/>
            <person name="Choi T."/>
            <person name="Kim D."/>
            <person name="Ryu S."/>
            <person name="Kim W."/>
        </authorList>
    </citation>
    <scope>NUCLEOTIDE SEQUENCE [LARGE SCALE GENOMIC DNA]</scope>
    <source>
        <tissue evidence="1">Muscle</tissue>
    </source>
</reference>
<sequence length="97" mass="10571">MEIKERIKHSEARVIHSFCLLRGIEYELGSSSAVITRTGRVIPMPGRRAPHVSRSLSAGNTSFLGRAAPDPAINMPNNTDSYIVYGGAGPYSEDIRV</sequence>
<dbReference type="EMBL" id="VSRR010001680">
    <property type="protein sequence ID" value="MPC26999.1"/>
    <property type="molecule type" value="Genomic_DNA"/>
</dbReference>
<name>A0A5B7E0R6_PORTR</name>
<organism evidence="1 2">
    <name type="scientific">Portunus trituberculatus</name>
    <name type="common">Swimming crab</name>
    <name type="synonym">Neptunus trituberculatus</name>
    <dbReference type="NCBI Taxonomy" id="210409"/>
    <lineage>
        <taxon>Eukaryota</taxon>
        <taxon>Metazoa</taxon>
        <taxon>Ecdysozoa</taxon>
        <taxon>Arthropoda</taxon>
        <taxon>Crustacea</taxon>
        <taxon>Multicrustacea</taxon>
        <taxon>Malacostraca</taxon>
        <taxon>Eumalacostraca</taxon>
        <taxon>Eucarida</taxon>
        <taxon>Decapoda</taxon>
        <taxon>Pleocyemata</taxon>
        <taxon>Brachyura</taxon>
        <taxon>Eubrachyura</taxon>
        <taxon>Portunoidea</taxon>
        <taxon>Portunidae</taxon>
        <taxon>Portuninae</taxon>
        <taxon>Portunus</taxon>
    </lineage>
</organism>
<evidence type="ECO:0000313" key="2">
    <source>
        <dbReference type="Proteomes" id="UP000324222"/>
    </source>
</evidence>
<keyword evidence="2" id="KW-1185">Reference proteome</keyword>
<dbReference type="AlphaFoldDB" id="A0A5B7E0R6"/>
<evidence type="ECO:0000313" key="1">
    <source>
        <dbReference type="EMBL" id="MPC26999.1"/>
    </source>
</evidence>